<dbReference type="AlphaFoldDB" id="A0A8S1RF53"/>
<reference evidence="1" key="1">
    <citation type="submission" date="2021-01" db="EMBL/GenBank/DDBJ databases">
        <authorList>
            <consortium name="Genoscope - CEA"/>
            <person name="William W."/>
        </authorList>
    </citation>
    <scope>NUCLEOTIDE SEQUENCE</scope>
</reference>
<name>A0A8S1RF53_9CILI</name>
<accession>A0A8S1RF53</accession>
<evidence type="ECO:0000313" key="2">
    <source>
        <dbReference type="Proteomes" id="UP000692954"/>
    </source>
</evidence>
<keyword evidence="2" id="KW-1185">Reference proteome</keyword>
<protein>
    <submittedName>
        <fullName evidence="1">Uncharacterized protein</fullName>
    </submittedName>
</protein>
<gene>
    <name evidence="1" type="ORF">PSON_ATCC_30995.1.T1600062</name>
</gene>
<sequence>MQQQGQQINQSINKNNILIRLEQMNKYYEKDQEFYLVSRDILFNQISSEECRSI</sequence>
<organism evidence="1 2">
    <name type="scientific">Paramecium sonneborni</name>
    <dbReference type="NCBI Taxonomy" id="65129"/>
    <lineage>
        <taxon>Eukaryota</taxon>
        <taxon>Sar</taxon>
        <taxon>Alveolata</taxon>
        <taxon>Ciliophora</taxon>
        <taxon>Intramacronucleata</taxon>
        <taxon>Oligohymenophorea</taxon>
        <taxon>Peniculida</taxon>
        <taxon>Parameciidae</taxon>
        <taxon>Paramecium</taxon>
    </lineage>
</organism>
<dbReference type="EMBL" id="CAJJDN010000160">
    <property type="protein sequence ID" value="CAD8125599.1"/>
    <property type="molecule type" value="Genomic_DNA"/>
</dbReference>
<dbReference type="Proteomes" id="UP000692954">
    <property type="component" value="Unassembled WGS sequence"/>
</dbReference>
<proteinExistence type="predicted"/>
<evidence type="ECO:0000313" key="1">
    <source>
        <dbReference type="EMBL" id="CAD8125599.1"/>
    </source>
</evidence>
<comment type="caution">
    <text evidence="1">The sequence shown here is derived from an EMBL/GenBank/DDBJ whole genome shotgun (WGS) entry which is preliminary data.</text>
</comment>